<protein>
    <recommendedName>
        <fullName evidence="3">RNase H type-1 domain-containing protein</fullName>
    </recommendedName>
</protein>
<dbReference type="OrthoDB" id="411823at2759"/>
<dbReference type="AlphaFoldDB" id="A0A4Y2RGG8"/>
<dbReference type="Proteomes" id="UP000499080">
    <property type="component" value="Unassembled WGS sequence"/>
</dbReference>
<organism evidence="1 2">
    <name type="scientific">Araneus ventricosus</name>
    <name type="common">Orbweaver spider</name>
    <name type="synonym">Epeira ventricosa</name>
    <dbReference type="NCBI Taxonomy" id="182803"/>
    <lineage>
        <taxon>Eukaryota</taxon>
        <taxon>Metazoa</taxon>
        <taxon>Ecdysozoa</taxon>
        <taxon>Arthropoda</taxon>
        <taxon>Chelicerata</taxon>
        <taxon>Arachnida</taxon>
        <taxon>Araneae</taxon>
        <taxon>Araneomorphae</taxon>
        <taxon>Entelegynae</taxon>
        <taxon>Araneoidea</taxon>
        <taxon>Araneidae</taxon>
        <taxon>Araneus</taxon>
    </lineage>
</organism>
<dbReference type="EMBL" id="BGPR01016991">
    <property type="protein sequence ID" value="GBN74803.1"/>
    <property type="molecule type" value="Genomic_DNA"/>
</dbReference>
<evidence type="ECO:0000313" key="2">
    <source>
        <dbReference type="Proteomes" id="UP000499080"/>
    </source>
</evidence>
<proteinExistence type="predicted"/>
<evidence type="ECO:0008006" key="3">
    <source>
        <dbReference type="Google" id="ProtNLM"/>
    </source>
</evidence>
<gene>
    <name evidence="1" type="ORF">AVEN_4925_1</name>
</gene>
<evidence type="ECO:0000313" key="1">
    <source>
        <dbReference type="EMBL" id="GBN74803.1"/>
    </source>
</evidence>
<reference evidence="1 2" key="1">
    <citation type="journal article" date="2019" name="Sci. Rep.">
        <title>Orb-weaving spider Araneus ventricosus genome elucidates the spidroin gene catalogue.</title>
        <authorList>
            <person name="Kono N."/>
            <person name="Nakamura H."/>
            <person name="Ohtoshi R."/>
            <person name="Moran D.A.P."/>
            <person name="Shinohara A."/>
            <person name="Yoshida Y."/>
            <person name="Fujiwara M."/>
            <person name="Mori M."/>
            <person name="Tomita M."/>
            <person name="Arakawa K."/>
        </authorList>
    </citation>
    <scope>NUCLEOTIDE SEQUENCE [LARGE SCALE GENOMIC DNA]</scope>
</reference>
<sequence>MCRTDSIRSPGIYNRKGMLTQQNHVPGETLLLQGPLLGPSPLLPLGVLVRLLYVLSELPLALLSLEDPVHQPLDVPFGHEHHVLALPLLGLVQFLSGSSLFCQLFVAILCSAREKLFMTIFTSSYGYLGNECSDQLAKEATTKGDPFFLPKPLS</sequence>
<accession>A0A4Y2RGG8</accession>
<name>A0A4Y2RGG8_ARAVE</name>
<comment type="caution">
    <text evidence="1">The sequence shown here is derived from an EMBL/GenBank/DDBJ whole genome shotgun (WGS) entry which is preliminary data.</text>
</comment>
<keyword evidence="2" id="KW-1185">Reference proteome</keyword>